<dbReference type="Proteomes" id="UP001305779">
    <property type="component" value="Unassembled WGS sequence"/>
</dbReference>
<name>A0ABR0DZE7_ZASCE</name>
<feature type="chain" id="PRO_5046340876" evidence="1">
    <location>
        <begin position="21"/>
        <end position="92"/>
    </location>
</feature>
<keyword evidence="3" id="KW-1185">Reference proteome</keyword>
<reference evidence="2 3" key="1">
    <citation type="journal article" date="2023" name="G3 (Bethesda)">
        <title>A chromosome-level genome assembly of Zasmidium syzygii isolated from banana leaves.</title>
        <authorList>
            <person name="van Westerhoven A.C."/>
            <person name="Mehrabi R."/>
            <person name="Talebi R."/>
            <person name="Steentjes M.B.F."/>
            <person name="Corcolon B."/>
            <person name="Chong P.A."/>
            <person name="Kema G.H.J."/>
            <person name="Seidl M.F."/>
        </authorList>
    </citation>
    <scope>NUCLEOTIDE SEQUENCE [LARGE SCALE GENOMIC DNA]</scope>
    <source>
        <strain evidence="2 3">P124</strain>
    </source>
</reference>
<sequence>MKYTFTLAVLFAVITRNVQAQTAGICYTAAEGGAQPYGTCYYGDPNEIAASCPEASSPEASTQWVRAKGTLTTFGSNDDLLFADNVTSSDTG</sequence>
<gene>
    <name evidence="2" type="ORF">PRZ48_013903</name>
</gene>
<comment type="caution">
    <text evidence="2">The sequence shown here is derived from an EMBL/GenBank/DDBJ whole genome shotgun (WGS) entry which is preliminary data.</text>
</comment>
<evidence type="ECO:0000313" key="3">
    <source>
        <dbReference type="Proteomes" id="UP001305779"/>
    </source>
</evidence>
<protein>
    <submittedName>
        <fullName evidence="2">Uncharacterized protein</fullName>
    </submittedName>
</protein>
<feature type="signal peptide" evidence="1">
    <location>
        <begin position="1"/>
        <end position="20"/>
    </location>
</feature>
<evidence type="ECO:0000256" key="1">
    <source>
        <dbReference type="SAM" id="SignalP"/>
    </source>
</evidence>
<proteinExistence type="predicted"/>
<keyword evidence="1" id="KW-0732">Signal</keyword>
<dbReference type="EMBL" id="JAXOVC010000013">
    <property type="protein sequence ID" value="KAK4494547.1"/>
    <property type="molecule type" value="Genomic_DNA"/>
</dbReference>
<organism evidence="2 3">
    <name type="scientific">Zasmidium cellare</name>
    <name type="common">Wine cellar mold</name>
    <name type="synonym">Racodium cellare</name>
    <dbReference type="NCBI Taxonomy" id="395010"/>
    <lineage>
        <taxon>Eukaryota</taxon>
        <taxon>Fungi</taxon>
        <taxon>Dikarya</taxon>
        <taxon>Ascomycota</taxon>
        <taxon>Pezizomycotina</taxon>
        <taxon>Dothideomycetes</taxon>
        <taxon>Dothideomycetidae</taxon>
        <taxon>Mycosphaerellales</taxon>
        <taxon>Mycosphaerellaceae</taxon>
        <taxon>Zasmidium</taxon>
    </lineage>
</organism>
<evidence type="ECO:0000313" key="2">
    <source>
        <dbReference type="EMBL" id="KAK4494547.1"/>
    </source>
</evidence>
<accession>A0ABR0DZE7</accession>